<accession>A0A8T1WCK7</accession>
<feature type="compositionally biased region" description="Basic and acidic residues" evidence="1">
    <location>
        <begin position="132"/>
        <end position="146"/>
    </location>
</feature>
<comment type="caution">
    <text evidence="2">The sequence shown here is derived from an EMBL/GenBank/DDBJ whole genome shotgun (WGS) entry which is preliminary data.</text>
</comment>
<gene>
    <name evidence="2" type="ORF">PHYPSEUDO_003442</name>
</gene>
<proteinExistence type="predicted"/>
<reference evidence="2" key="1">
    <citation type="submission" date="2021-02" db="EMBL/GenBank/DDBJ databases">
        <authorList>
            <person name="Palmer J.M."/>
        </authorList>
    </citation>
    <scope>NUCLEOTIDE SEQUENCE</scope>
    <source>
        <strain evidence="2">SCRP734</strain>
    </source>
</reference>
<evidence type="ECO:0000313" key="3">
    <source>
        <dbReference type="Proteomes" id="UP000694044"/>
    </source>
</evidence>
<dbReference type="EMBL" id="JAGDFM010000017">
    <property type="protein sequence ID" value="KAG7391822.1"/>
    <property type="molecule type" value="Genomic_DNA"/>
</dbReference>
<protein>
    <submittedName>
        <fullName evidence="2">Uncharacterized protein</fullName>
    </submittedName>
</protein>
<name>A0A8T1WCK7_9STRA</name>
<dbReference type="Proteomes" id="UP000694044">
    <property type="component" value="Unassembled WGS sequence"/>
</dbReference>
<evidence type="ECO:0000313" key="2">
    <source>
        <dbReference type="EMBL" id="KAG7391822.1"/>
    </source>
</evidence>
<organism evidence="2 3">
    <name type="scientific">Phytophthora pseudosyringae</name>
    <dbReference type="NCBI Taxonomy" id="221518"/>
    <lineage>
        <taxon>Eukaryota</taxon>
        <taxon>Sar</taxon>
        <taxon>Stramenopiles</taxon>
        <taxon>Oomycota</taxon>
        <taxon>Peronosporomycetes</taxon>
        <taxon>Peronosporales</taxon>
        <taxon>Peronosporaceae</taxon>
        <taxon>Phytophthora</taxon>
    </lineage>
</organism>
<feature type="region of interest" description="Disordered" evidence="1">
    <location>
        <begin position="103"/>
        <end position="147"/>
    </location>
</feature>
<keyword evidence="3" id="KW-1185">Reference proteome</keyword>
<evidence type="ECO:0000256" key="1">
    <source>
        <dbReference type="SAM" id="MobiDB-lite"/>
    </source>
</evidence>
<dbReference type="AlphaFoldDB" id="A0A8T1WCK7"/>
<sequence>MCKVVVLIVSHLNGSINVKKRKNLAKPVVMVALVVLGNAKSKNLVLIVTNCEVVTLVTVLIIRSAVAVVVGQKWTISQSRDDEVDGNTRLALAAGADNAAGVAHVGGGAGREKQRQRSGGRGDGGDGARSNNDGHEPDAGVDHTGSDTHLAAAPLLPRSPVAYVDSLVAYILTRTKWMMTKKLAPLFSKWELPTLWAVFVNES</sequence>